<keyword evidence="7" id="KW-1185">Reference proteome</keyword>
<evidence type="ECO:0000256" key="5">
    <source>
        <dbReference type="SAM" id="Phobius"/>
    </source>
</evidence>
<dbReference type="GO" id="GO:0012505">
    <property type="term" value="C:endomembrane system"/>
    <property type="evidence" value="ECO:0007669"/>
    <property type="project" value="UniProtKB-SubCell"/>
</dbReference>
<reference evidence="6 7" key="1">
    <citation type="submission" date="2022-02" db="EMBL/GenBank/DDBJ databases">
        <title>The genome sequence of Shewanella sp. 3B26.</title>
        <authorList>
            <person name="Du J."/>
        </authorList>
    </citation>
    <scope>NUCLEOTIDE SEQUENCE [LARGE SCALE GENOMIC DNA]</scope>
    <source>
        <strain evidence="6 7">3B26</strain>
    </source>
</reference>
<sequence length="154" mass="16858">MVNHCLAALTRYPLFLMLGLAVMALFSLLDGEPWLSANRLLLFVGVTLGVAGALLLLVAAGLFRRVGTTVDPTKSPDALVTHGLYSFTRNPMYLGMLLLLVAEVCLLGRAVVLLSPLCFYVLMNGQRIPAEEAMVEARFGAAFSDYKARVRRWL</sequence>
<gene>
    <name evidence="6" type="ORF">MJ923_13575</name>
</gene>
<dbReference type="PANTHER" id="PTHR12714:SF11">
    <property type="entry name" value="PROTEIN C-TERMINAL S-ISOPRENYLCYSTEINE CARBOXYL O-METHYLTRANSFERASE"/>
    <property type="match status" value="1"/>
</dbReference>
<evidence type="ECO:0000313" key="7">
    <source>
        <dbReference type="Proteomes" id="UP001297581"/>
    </source>
</evidence>
<dbReference type="PANTHER" id="PTHR12714">
    <property type="entry name" value="PROTEIN-S ISOPRENYLCYSTEINE O-METHYLTRANSFERASE"/>
    <property type="match status" value="1"/>
</dbReference>
<dbReference type="InterPro" id="IPR007318">
    <property type="entry name" value="Phopholipid_MeTrfase"/>
</dbReference>
<organism evidence="6 7">
    <name type="scientific">Shewanella zhuhaiensis</name>
    <dbReference type="NCBI Taxonomy" id="2919576"/>
    <lineage>
        <taxon>Bacteria</taxon>
        <taxon>Pseudomonadati</taxon>
        <taxon>Pseudomonadota</taxon>
        <taxon>Gammaproteobacteria</taxon>
        <taxon>Alteromonadales</taxon>
        <taxon>Shewanellaceae</taxon>
        <taxon>Shewanella</taxon>
    </lineage>
</organism>
<name>A0AAJ1BIE0_9GAMM</name>
<dbReference type="RefSeq" id="WP_240591555.1">
    <property type="nucleotide sequence ID" value="NZ_JAKUDL010000004.1"/>
</dbReference>
<evidence type="ECO:0000256" key="4">
    <source>
        <dbReference type="ARBA" id="ARBA00023136"/>
    </source>
</evidence>
<feature type="transmembrane region" description="Helical" evidence="5">
    <location>
        <begin position="93"/>
        <end position="122"/>
    </location>
</feature>
<dbReference type="Proteomes" id="UP001297581">
    <property type="component" value="Unassembled WGS sequence"/>
</dbReference>
<dbReference type="Gene3D" id="1.20.120.1630">
    <property type="match status" value="1"/>
</dbReference>
<comment type="subcellular location">
    <subcellularLocation>
        <location evidence="1">Endomembrane system</location>
        <topology evidence="1">Multi-pass membrane protein</topology>
    </subcellularLocation>
</comment>
<evidence type="ECO:0000256" key="3">
    <source>
        <dbReference type="ARBA" id="ARBA00022989"/>
    </source>
</evidence>
<dbReference type="AlphaFoldDB" id="A0AAJ1BIE0"/>
<keyword evidence="2 5" id="KW-0812">Transmembrane</keyword>
<comment type="caution">
    <text evidence="6">The sequence shown here is derived from an EMBL/GenBank/DDBJ whole genome shotgun (WGS) entry which is preliminary data.</text>
</comment>
<protein>
    <submittedName>
        <fullName evidence="6">Isoprenylcysteine carboxylmethyltransferase family protein</fullName>
    </submittedName>
</protein>
<dbReference type="EMBL" id="JAKUDL010000004">
    <property type="protein sequence ID" value="MCH4295335.1"/>
    <property type="molecule type" value="Genomic_DNA"/>
</dbReference>
<keyword evidence="4 5" id="KW-0472">Membrane</keyword>
<feature type="transmembrane region" description="Helical" evidence="5">
    <location>
        <begin position="41"/>
        <end position="63"/>
    </location>
</feature>
<accession>A0AAJ1BIE0</accession>
<keyword evidence="3 5" id="KW-1133">Transmembrane helix</keyword>
<proteinExistence type="predicted"/>
<dbReference type="Pfam" id="PF04191">
    <property type="entry name" value="PEMT"/>
    <property type="match status" value="1"/>
</dbReference>
<feature type="transmembrane region" description="Helical" evidence="5">
    <location>
        <begin position="12"/>
        <end position="29"/>
    </location>
</feature>
<evidence type="ECO:0000313" key="6">
    <source>
        <dbReference type="EMBL" id="MCH4295335.1"/>
    </source>
</evidence>
<dbReference type="GO" id="GO:0016740">
    <property type="term" value="F:transferase activity"/>
    <property type="evidence" value="ECO:0007669"/>
    <property type="project" value="UniProtKB-ARBA"/>
</dbReference>
<evidence type="ECO:0000256" key="2">
    <source>
        <dbReference type="ARBA" id="ARBA00022692"/>
    </source>
</evidence>
<evidence type="ECO:0000256" key="1">
    <source>
        <dbReference type="ARBA" id="ARBA00004127"/>
    </source>
</evidence>